<dbReference type="EMBL" id="BARU01033027">
    <property type="protein sequence ID" value="GAH63075.1"/>
    <property type="molecule type" value="Genomic_DNA"/>
</dbReference>
<dbReference type="AlphaFoldDB" id="X1I191"/>
<proteinExistence type="inferred from homology"/>
<organism evidence="4">
    <name type="scientific">marine sediment metagenome</name>
    <dbReference type="NCBI Taxonomy" id="412755"/>
    <lineage>
        <taxon>unclassified sequences</taxon>
        <taxon>metagenomes</taxon>
        <taxon>ecological metagenomes</taxon>
    </lineage>
</organism>
<dbReference type="GO" id="GO:0042956">
    <property type="term" value="P:maltodextrin transmembrane transport"/>
    <property type="evidence" value="ECO:0007669"/>
    <property type="project" value="TreeGrafter"/>
</dbReference>
<dbReference type="GO" id="GO:0015768">
    <property type="term" value="P:maltose transport"/>
    <property type="evidence" value="ECO:0007669"/>
    <property type="project" value="TreeGrafter"/>
</dbReference>
<protein>
    <recommendedName>
        <fullName evidence="5">Extracellular solute-binding protein</fullName>
    </recommendedName>
</protein>
<dbReference type="Pfam" id="PF13416">
    <property type="entry name" value="SBP_bac_8"/>
    <property type="match status" value="1"/>
</dbReference>
<evidence type="ECO:0008006" key="5">
    <source>
        <dbReference type="Google" id="ProtNLM"/>
    </source>
</evidence>
<gene>
    <name evidence="4" type="ORF">S03H2_52006</name>
</gene>
<sequence>HLGQGKVPTFNEDNTVAWDNEFGRKVLQTIDDYVNKWEVTSMELADIVCLGKKMAATQQQGPWITAMYNTDFPDLNWEYVRIPNMPGVKHPYYGTFGGWGWFVSEKSNHKEEAWKYLKFRGEPKRAVQWSLVTMAIPARIEAAEDPRIANHPAFEKWIAVLPYQIPMANYGVGVEEIRKVFSDMMMGVWLKKYSVDEAISDAAKKINAIRKRYGEIKK</sequence>
<dbReference type="InterPro" id="IPR006059">
    <property type="entry name" value="SBP"/>
</dbReference>
<evidence type="ECO:0000256" key="3">
    <source>
        <dbReference type="ARBA" id="ARBA00022729"/>
    </source>
</evidence>
<comment type="similarity">
    <text evidence="1">Belongs to the bacterial solute-binding protein 1 family.</text>
</comment>
<dbReference type="SUPFAM" id="SSF53850">
    <property type="entry name" value="Periplasmic binding protein-like II"/>
    <property type="match status" value="1"/>
</dbReference>
<feature type="non-terminal residue" evidence="4">
    <location>
        <position position="1"/>
    </location>
</feature>
<keyword evidence="3" id="KW-0732">Signal</keyword>
<evidence type="ECO:0000256" key="2">
    <source>
        <dbReference type="ARBA" id="ARBA00022448"/>
    </source>
</evidence>
<accession>X1I191</accession>
<comment type="caution">
    <text evidence="4">The sequence shown here is derived from an EMBL/GenBank/DDBJ whole genome shotgun (WGS) entry which is preliminary data.</text>
</comment>
<reference evidence="4" key="1">
    <citation type="journal article" date="2014" name="Front. Microbiol.">
        <title>High frequency of phylogenetically diverse reductive dehalogenase-homologous genes in deep subseafloor sedimentary metagenomes.</title>
        <authorList>
            <person name="Kawai M."/>
            <person name="Futagami T."/>
            <person name="Toyoda A."/>
            <person name="Takaki Y."/>
            <person name="Nishi S."/>
            <person name="Hori S."/>
            <person name="Arai W."/>
            <person name="Tsubouchi T."/>
            <person name="Morono Y."/>
            <person name="Uchiyama I."/>
            <person name="Ito T."/>
            <person name="Fujiyama A."/>
            <person name="Inagaki F."/>
            <person name="Takami H."/>
        </authorList>
    </citation>
    <scope>NUCLEOTIDE SEQUENCE</scope>
    <source>
        <strain evidence="4">Expedition CK06-06</strain>
    </source>
</reference>
<dbReference type="PANTHER" id="PTHR30061:SF50">
    <property type="entry name" value="MALTOSE_MALTODEXTRIN-BINDING PERIPLASMIC PROTEIN"/>
    <property type="match status" value="1"/>
</dbReference>
<dbReference type="GO" id="GO:0055052">
    <property type="term" value="C:ATP-binding cassette (ABC) transporter complex, substrate-binding subunit-containing"/>
    <property type="evidence" value="ECO:0007669"/>
    <property type="project" value="TreeGrafter"/>
</dbReference>
<dbReference type="Gene3D" id="3.40.190.10">
    <property type="entry name" value="Periplasmic binding protein-like II"/>
    <property type="match status" value="1"/>
</dbReference>
<dbReference type="GO" id="GO:1901982">
    <property type="term" value="F:maltose binding"/>
    <property type="evidence" value="ECO:0007669"/>
    <property type="project" value="TreeGrafter"/>
</dbReference>
<keyword evidence="2" id="KW-0813">Transport</keyword>
<evidence type="ECO:0000313" key="4">
    <source>
        <dbReference type="EMBL" id="GAH63075.1"/>
    </source>
</evidence>
<evidence type="ECO:0000256" key="1">
    <source>
        <dbReference type="ARBA" id="ARBA00008520"/>
    </source>
</evidence>
<name>X1I191_9ZZZZ</name>
<dbReference type="PANTHER" id="PTHR30061">
    <property type="entry name" value="MALTOSE-BINDING PERIPLASMIC PROTEIN"/>
    <property type="match status" value="1"/>
</dbReference>